<dbReference type="PANTHER" id="PTHR34117">
    <property type="entry name" value="STYLE CELL-CYCLE INHIBITOR 1"/>
    <property type="match status" value="1"/>
</dbReference>
<dbReference type="Gramene" id="AUR62037645-RA">
    <property type="protein sequence ID" value="AUR62037645-RA:cds"/>
    <property type="gene ID" value="AUR62037645"/>
</dbReference>
<dbReference type="Proteomes" id="UP000596660">
    <property type="component" value="Unplaced"/>
</dbReference>
<dbReference type="RefSeq" id="XP_021757361.1">
    <property type="nucleotide sequence ID" value="XM_021901669.1"/>
</dbReference>
<proteinExistence type="predicted"/>
<gene>
    <name evidence="2" type="primary">LOC110722401</name>
</gene>
<evidence type="ECO:0000313" key="3">
    <source>
        <dbReference type="Proteomes" id="UP000596660"/>
    </source>
</evidence>
<organism evidence="2 3">
    <name type="scientific">Chenopodium quinoa</name>
    <name type="common">Quinoa</name>
    <dbReference type="NCBI Taxonomy" id="63459"/>
    <lineage>
        <taxon>Eukaryota</taxon>
        <taxon>Viridiplantae</taxon>
        <taxon>Streptophyta</taxon>
        <taxon>Embryophyta</taxon>
        <taxon>Tracheophyta</taxon>
        <taxon>Spermatophyta</taxon>
        <taxon>Magnoliopsida</taxon>
        <taxon>eudicotyledons</taxon>
        <taxon>Gunneridae</taxon>
        <taxon>Pentapetalae</taxon>
        <taxon>Caryophyllales</taxon>
        <taxon>Chenopodiaceae</taxon>
        <taxon>Chenopodioideae</taxon>
        <taxon>Atripliceae</taxon>
        <taxon>Chenopodium</taxon>
    </lineage>
</organism>
<dbReference type="OrthoDB" id="2139939at2759"/>
<sequence>MGSDRKSKDKTRKRSADSRSEDEGHGKRHKKSDDYDKGSKKRDKSRHSNSDRHSKRHSGKEKKSDKKHKTEGSKSSQHPISDFKEITNDDYYSKNNEFATWLKEEKWKFFSDLSSEQTRELFSEFVEVWNSKQLESKYYSGINTAPRSSHKWKIK</sequence>
<dbReference type="AlphaFoldDB" id="A0A803MZ68"/>
<feature type="compositionally biased region" description="Basic and acidic residues" evidence="1">
    <location>
        <begin position="14"/>
        <end position="38"/>
    </location>
</feature>
<dbReference type="PANTHER" id="PTHR34117:SF1">
    <property type="entry name" value="STYLE CELL-CYCLE INHIBITOR 1"/>
    <property type="match status" value="1"/>
</dbReference>
<dbReference type="EnsemblPlants" id="AUR62037645-RA">
    <property type="protein sequence ID" value="AUR62037645-RA:cds"/>
    <property type="gene ID" value="AUR62037645"/>
</dbReference>
<keyword evidence="3" id="KW-1185">Reference proteome</keyword>
<dbReference type="KEGG" id="cqi:110722401"/>
<reference evidence="2" key="1">
    <citation type="journal article" date="2017" name="Nature">
        <title>The genome of Chenopodium quinoa.</title>
        <authorList>
            <person name="Jarvis D.E."/>
            <person name="Ho Y.S."/>
            <person name="Lightfoot D.J."/>
            <person name="Schmoeckel S.M."/>
            <person name="Li B."/>
            <person name="Borm T.J.A."/>
            <person name="Ohyanagi H."/>
            <person name="Mineta K."/>
            <person name="Michell C.T."/>
            <person name="Saber N."/>
            <person name="Kharbatia N.M."/>
            <person name="Rupper R.R."/>
            <person name="Sharp A.R."/>
            <person name="Dally N."/>
            <person name="Boughton B.A."/>
            <person name="Woo Y.H."/>
            <person name="Gao G."/>
            <person name="Schijlen E.G.W.M."/>
            <person name="Guo X."/>
            <person name="Momin A.A."/>
            <person name="Negrao S."/>
            <person name="Al-Babili S."/>
            <person name="Gehring C."/>
            <person name="Roessner U."/>
            <person name="Jung C."/>
            <person name="Murphy K."/>
            <person name="Arold S.T."/>
            <person name="Gojobori T."/>
            <person name="van der Linden C.G."/>
            <person name="van Loo E.N."/>
            <person name="Jellen E.N."/>
            <person name="Maughan P.J."/>
            <person name="Tester M."/>
        </authorList>
    </citation>
    <scope>NUCLEOTIDE SEQUENCE [LARGE SCALE GENOMIC DNA]</scope>
    <source>
        <strain evidence="2">cv. PI 614886</strain>
    </source>
</reference>
<reference evidence="2" key="2">
    <citation type="submission" date="2021-03" db="UniProtKB">
        <authorList>
            <consortium name="EnsemblPlants"/>
        </authorList>
    </citation>
    <scope>IDENTIFICATION</scope>
</reference>
<dbReference type="InterPro" id="IPR044688">
    <property type="entry name" value="SCI-1-like"/>
</dbReference>
<evidence type="ECO:0000256" key="1">
    <source>
        <dbReference type="SAM" id="MobiDB-lite"/>
    </source>
</evidence>
<dbReference type="OMA" id="DWNSQKL"/>
<feature type="compositionally biased region" description="Basic and acidic residues" evidence="1">
    <location>
        <begin position="61"/>
        <end position="72"/>
    </location>
</feature>
<accession>A0A803MZ68</accession>
<name>A0A803MZ68_CHEQI</name>
<dbReference type="RefSeq" id="XP_021757360.1">
    <property type="nucleotide sequence ID" value="XM_021901668.1"/>
</dbReference>
<dbReference type="GeneID" id="110722401"/>
<dbReference type="RefSeq" id="XP_021757362.1">
    <property type="nucleotide sequence ID" value="XM_021901670.1"/>
</dbReference>
<evidence type="ECO:0008006" key="4">
    <source>
        <dbReference type="Google" id="ProtNLM"/>
    </source>
</evidence>
<protein>
    <recommendedName>
        <fullName evidence="4">Style cell-cycle inhibitor 1-A</fullName>
    </recommendedName>
</protein>
<evidence type="ECO:0000313" key="2">
    <source>
        <dbReference type="EnsemblPlants" id="AUR62037645-RA:cds"/>
    </source>
</evidence>
<feature type="region of interest" description="Disordered" evidence="1">
    <location>
        <begin position="1"/>
        <end position="87"/>
    </location>
</feature>